<protein>
    <submittedName>
        <fullName evidence="2">Uncharacterized protein</fullName>
    </submittedName>
</protein>
<dbReference type="AlphaFoldDB" id="A0A0U5BCG3"/>
<organism evidence="2 3">
    <name type="scientific">Aneurinibacillus soli</name>
    <dbReference type="NCBI Taxonomy" id="1500254"/>
    <lineage>
        <taxon>Bacteria</taxon>
        <taxon>Bacillati</taxon>
        <taxon>Bacillota</taxon>
        <taxon>Bacilli</taxon>
        <taxon>Bacillales</taxon>
        <taxon>Paenibacillaceae</taxon>
        <taxon>Aneurinibacillus group</taxon>
        <taxon>Aneurinibacillus</taxon>
    </lineage>
</organism>
<accession>A0A0U5BCG3</accession>
<dbReference type="Proteomes" id="UP000217696">
    <property type="component" value="Chromosome"/>
</dbReference>
<proteinExistence type="predicted"/>
<evidence type="ECO:0000313" key="2">
    <source>
        <dbReference type="EMBL" id="BAU28620.1"/>
    </source>
</evidence>
<reference evidence="2 3" key="1">
    <citation type="submission" date="2015-12" db="EMBL/GenBank/DDBJ databases">
        <title>Genome sequence of Aneurinibacillus soli.</title>
        <authorList>
            <person name="Lee J.S."/>
            <person name="Lee K.C."/>
            <person name="Kim K.K."/>
            <person name="Lee B.W."/>
        </authorList>
    </citation>
    <scope>NUCLEOTIDE SEQUENCE [LARGE SCALE GENOMIC DNA]</scope>
    <source>
        <strain evidence="2 3">CB4</strain>
    </source>
</reference>
<feature type="compositionally biased region" description="Basic and acidic residues" evidence="1">
    <location>
        <begin position="29"/>
        <end position="70"/>
    </location>
</feature>
<dbReference type="RefSeq" id="WP_096466362.1">
    <property type="nucleotide sequence ID" value="NZ_AP017312.1"/>
</dbReference>
<dbReference type="InterPro" id="IPR024980">
    <property type="entry name" value="DUF3886"/>
</dbReference>
<dbReference type="OrthoDB" id="2885670at2"/>
<dbReference type="Pfam" id="PF13025">
    <property type="entry name" value="DUF3886"/>
    <property type="match status" value="1"/>
</dbReference>
<dbReference type="EMBL" id="AP017312">
    <property type="protein sequence ID" value="BAU28620.1"/>
    <property type="molecule type" value="Genomic_DNA"/>
</dbReference>
<sequence>MAKQKRTGGQVPKPAEEGSTLKDLLGEGTLDKLKNMSRTMKEEEEKKRVAALEQQRAEQKEREKNKSFSELLDESHLDWKKFK</sequence>
<evidence type="ECO:0000313" key="3">
    <source>
        <dbReference type="Proteomes" id="UP000217696"/>
    </source>
</evidence>
<keyword evidence="3" id="KW-1185">Reference proteome</keyword>
<dbReference type="KEGG" id="asoc:CB4_02795"/>
<gene>
    <name evidence="2" type="ORF">CB4_02795</name>
</gene>
<evidence type="ECO:0000256" key="1">
    <source>
        <dbReference type="SAM" id="MobiDB-lite"/>
    </source>
</evidence>
<feature type="region of interest" description="Disordered" evidence="1">
    <location>
        <begin position="1"/>
        <end position="70"/>
    </location>
</feature>
<name>A0A0U5BCG3_9BACL</name>